<dbReference type="PROSITE" id="PS50203">
    <property type="entry name" value="CALPAIN_CAT"/>
    <property type="match status" value="1"/>
</dbReference>
<dbReference type="InterPro" id="IPR036213">
    <property type="entry name" value="Calpain_III_sf"/>
</dbReference>
<comment type="caution">
    <text evidence="8">The sequence shown here is derived from an EMBL/GenBank/DDBJ whole genome shotgun (WGS) entry which is preliminary data.</text>
</comment>
<dbReference type="PROSITE" id="PS00139">
    <property type="entry name" value="THIOL_PROTEASE_CYS"/>
    <property type="match status" value="1"/>
</dbReference>
<dbReference type="InterPro" id="IPR022683">
    <property type="entry name" value="Calpain_III"/>
</dbReference>
<accession>A0AAV7L8R6</accession>
<comment type="similarity">
    <text evidence="1">Belongs to the peptidase C2 family.</text>
</comment>
<gene>
    <name evidence="8" type="ORF">NDU88_000570</name>
</gene>
<feature type="active site" evidence="5 6">
    <location>
        <position position="256"/>
    </location>
</feature>
<evidence type="ECO:0000313" key="8">
    <source>
        <dbReference type="EMBL" id="KAJ1087397.1"/>
    </source>
</evidence>
<dbReference type="PRINTS" id="PR00704">
    <property type="entry name" value="CALPAIN"/>
</dbReference>
<dbReference type="GO" id="GO:0004198">
    <property type="term" value="F:calcium-dependent cysteine-type endopeptidase activity"/>
    <property type="evidence" value="ECO:0007669"/>
    <property type="project" value="InterPro"/>
</dbReference>
<dbReference type="Gene3D" id="2.60.120.380">
    <property type="match status" value="2"/>
</dbReference>
<feature type="active site" evidence="5 6">
    <location>
        <position position="71"/>
    </location>
</feature>
<dbReference type="Pfam" id="PF01067">
    <property type="entry name" value="Calpain_III"/>
    <property type="match status" value="2"/>
</dbReference>
<keyword evidence="3 6" id="KW-0378">Hydrolase</keyword>
<dbReference type="SMART" id="SM00230">
    <property type="entry name" value="CysPc"/>
    <property type="match status" value="1"/>
</dbReference>
<dbReference type="InterPro" id="IPR022682">
    <property type="entry name" value="Calpain_domain_III"/>
</dbReference>
<dbReference type="FunFam" id="2.60.120.380:FF:000006">
    <property type="entry name" value="Calpain 10"/>
    <property type="match status" value="1"/>
</dbReference>
<protein>
    <recommendedName>
        <fullName evidence="7">Calpain catalytic domain-containing protein</fullName>
    </recommendedName>
</protein>
<dbReference type="FunFam" id="3.90.70.10:FF:000073">
    <property type="entry name" value="Calpain 10"/>
    <property type="match status" value="1"/>
</dbReference>
<evidence type="ECO:0000313" key="9">
    <source>
        <dbReference type="Proteomes" id="UP001066276"/>
    </source>
</evidence>
<dbReference type="GO" id="GO:0006508">
    <property type="term" value="P:proteolysis"/>
    <property type="evidence" value="ECO:0007669"/>
    <property type="project" value="UniProtKB-KW"/>
</dbReference>
<dbReference type="GO" id="GO:0005737">
    <property type="term" value="C:cytoplasm"/>
    <property type="evidence" value="ECO:0007669"/>
    <property type="project" value="TreeGrafter"/>
</dbReference>
<evidence type="ECO:0000256" key="6">
    <source>
        <dbReference type="PROSITE-ProRule" id="PRU00239"/>
    </source>
</evidence>
<dbReference type="InterPro" id="IPR001300">
    <property type="entry name" value="Peptidase_C2_calpain_cat"/>
</dbReference>
<dbReference type="SUPFAM" id="SSF49758">
    <property type="entry name" value="Calpain large subunit, middle domain (domain III)"/>
    <property type="match status" value="2"/>
</dbReference>
<reference evidence="8" key="1">
    <citation type="journal article" date="2022" name="bioRxiv">
        <title>Sequencing and chromosome-scale assembly of the giantPleurodeles waltlgenome.</title>
        <authorList>
            <person name="Brown T."/>
            <person name="Elewa A."/>
            <person name="Iarovenko S."/>
            <person name="Subramanian E."/>
            <person name="Araus A.J."/>
            <person name="Petzold A."/>
            <person name="Susuki M."/>
            <person name="Suzuki K.-i.T."/>
            <person name="Hayashi T."/>
            <person name="Toyoda A."/>
            <person name="Oliveira C."/>
            <person name="Osipova E."/>
            <person name="Leigh N.D."/>
            <person name="Simon A."/>
            <person name="Yun M.H."/>
        </authorList>
    </citation>
    <scope>NUCLEOTIDE SEQUENCE</scope>
    <source>
        <strain evidence="8">20211129_DDA</strain>
        <tissue evidence="8">Liver</tissue>
    </source>
</reference>
<sequence length="711" mass="79566">MRRHPERGSLFQDAAFPASMASVLGSRRLHPLESLCGGLSWKRPQDICSNPRLFPDTPQEGQVKQGILGDCWFLCACAILQRNEHLRAQVFPPGQPSWADPEYTGRFTCRFWQFGKWDEVVVDDRLPCIGGQLCFSRCQPEDVFWLPLLEKAYAKFHGSYDLLWAGQVADALVDLTGGVAERWSLGDPTMGCSDISGKDAFNRLMDLKDRCLISCSILGSREGASELGEFHAFVIIDIRDLGKVAGEEIVLLRIRNPWGRRTWKGTWRDGGEGWCKLDRREASDLLSQIQEGEFWVEKDEFLQMFDEVTIGYPISKAGHIQSLHSGLWLCNTQQLSGAWVRGQSAGGSRNNISFPSNPKFWLRVSEQSEVCIALLQSHKMSGNLRHGGVDWAGLAHCTYKEGDVAPKSDLQEKSTPAVGLHVWKVEKKRFNLSKTLSSPPSAGTISHSYDREVHLCSDLSPGHYLLVPSTFLKDTEGHFLLRIFSSGRIHLSEMNLPPGSTTDCGEESLTGAWQVIQLQGCWERGKSSGGSRNFGVYHTNPCFPLTVCEDVDGQNVKISLRQHCQNTDIHAIGFHVFQEATRNPCVSSHQEPVASCVPHHYAQEVTLQCTLGPGKYQVIPSTYHPNQEANFTLTLATKLERKPRQCIETLGQILQELSVSHVMKRNRAKMTDSFSDEVYDPGEIAAADNANSLEQDRVWLFFEHLALCFLS</sequence>
<evidence type="ECO:0000256" key="5">
    <source>
        <dbReference type="PIRSR" id="PIRSR622684-1"/>
    </source>
</evidence>
<evidence type="ECO:0000256" key="2">
    <source>
        <dbReference type="ARBA" id="ARBA00022670"/>
    </source>
</evidence>
<dbReference type="InterPro" id="IPR022684">
    <property type="entry name" value="Calpain_cysteine_protease"/>
</dbReference>
<dbReference type="AlphaFoldDB" id="A0AAV7L8R6"/>
<dbReference type="EMBL" id="JANPWB010000015">
    <property type="protein sequence ID" value="KAJ1087397.1"/>
    <property type="molecule type" value="Genomic_DNA"/>
</dbReference>
<dbReference type="Pfam" id="PF00648">
    <property type="entry name" value="Peptidase_C2"/>
    <property type="match status" value="1"/>
</dbReference>
<feature type="active site" evidence="5 6">
    <location>
        <position position="231"/>
    </location>
</feature>
<dbReference type="Proteomes" id="UP001066276">
    <property type="component" value="Chromosome 11"/>
</dbReference>
<evidence type="ECO:0000256" key="3">
    <source>
        <dbReference type="ARBA" id="ARBA00022801"/>
    </source>
</evidence>
<dbReference type="PANTHER" id="PTHR10183">
    <property type="entry name" value="CALPAIN"/>
    <property type="match status" value="1"/>
</dbReference>
<keyword evidence="2 6" id="KW-0645">Protease</keyword>
<keyword evidence="9" id="KW-1185">Reference proteome</keyword>
<keyword evidence="4 6" id="KW-0788">Thiol protease</keyword>
<dbReference type="InterPro" id="IPR000169">
    <property type="entry name" value="Pept_cys_AS"/>
</dbReference>
<dbReference type="SMART" id="SM00720">
    <property type="entry name" value="calpain_III"/>
    <property type="match status" value="2"/>
</dbReference>
<dbReference type="SUPFAM" id="SSF54001">
    <property type="entry name" value="Cysteine proteinases"/>
    <property type="match status" value="1"/>
</dbReference>
<dbReference type="CDD" id="cd00044">
    <property type="entry name" value="CysPc"/>
    <property type="match status" value="1"/>
</dbReference>
<proteinExistence type="inferred from homology"/>
<evidence type="ECO:0000259" key="7">
    <source>
        <dbReference type="PROSITE" id="PS50203"/>
    </source>
</evidence>
<feature type="domain" description="Calpain catalytic" evidence="7">
    <location>
        <begin position="10"/>
        <end position="310"/>
    </location>
</feature>
<dbReference type="InterPro" id="IPR038765">
    <property type="entry name" value="Papain-like_cys_pep_sf"/>
</dbReference>
<evidence type="ECO:0000256" key="1">
    <source>
        <dbReference type="ARBA" id="ARBA00007623"/>
    </source>
</evidence>
<organism evidence="8 9">
    <name type="scientific">Pleurodeles waltl</name>
    <name type="common">Iberian ribbed newt</name>
    <dbReference type="NCBI Taxonomy" id="8319"/>
    <lineage>
        <taxon>Eukaryota</taxon>
        <taxon>Metazoa</taxon>
        <taxon>Chordata</taxon>
        <taxon>Craniata</taxon>
        <taxon>Vertebrata</taxon>
        <taxon>Euteleostomi</taxon>
        <taxon>Amphibia</taxon>
        <taxon>Batrachia</taxon>
        <taxon>Caudata</taxon>
        <taxon>Salamandroidea</taxon>
        <taxon>Salamandridae</taxon>
        <taxon>Pleurodelinae</taxon>
        <taxon>Pleurodeles</taxon>
    </lineage>
</organism>
<name>A0AAV7L8R6_PLEWA</name>
<dbReference type="Gene3D" id="3.90.70.10">
    <property type="entry name" value="Cysteine proteinases"/>
    <property type="match status" value="1"/>
</dbReference>
<dbReference type="PANTHER" id="PTHR10183:SF30">
    <property type="entry name" value="CALPAIN-10"/>
    <property type="match status" value="1"/>
</dbReference>
<evidence type="ECO:0000256" key="4">
    <source>
        <dbReference type="ARBA" id="ARBA00022807"/>
    </source>
</evidence>